<feature type="compositionally biased region" description="Basic and acidic residues" evidence="2">
    <location>
        <begin position="645"/>
        <end position="705"/>
    </location>
</feature>
<dbReference type="InterPro" id="IPR019734">
    <property type="entry name" value="TPR_rpt"/>
</dbReference>
<evidence type="ECO:0000256" key="2">
    <source>
        <dbReference type="SAM" id="MobiDB-lite"/>
    </source>
</evidence>
<dbReference type="Proteomes" id="UP001176468">
    <property type="component" value="Unassembled WGS sequence"/>
</dbReference>
<evidence type="ECO:0000313" key="6">
    <source>
        <dbReference type="Proteomes" id="UP001176468"/>
    </source>
</evidence>
<evidence type="ECO:0000256" key="3">
    <source>
        <dbReference type="SAM" id="SignalP"/>
    </source>
</evidence>
<dbReference type="Gene3D" id="1.25.40.10">
    <property type="entry name" value="Tetratricopeptide repeat domain"/>
    <property type="match status" value="1"/>
</dbReference>
<name>A0ABT8ZWQ8_9SPHN</name>
<feature type="region of interest" description="Disordered" evidence="2">
    <location>
        <begin position="276"/>
        <end position="339"/>
    </location>
</feature>
<keyword evidence="6" id="KW-1185">Reference proteome</keyword>
<comment type="caution">
    <text evidence="5">The sequence shown here is derived from an EMBL/GenBank/DDBJ whole genome shotgun (WGS) entry which is preliminary data.</text>
</comment>
<feature type="region of interest" description="Disordered" evidence="2">
    <location>
        <begin position="252"/>
        <end position="271"/>
    </location>
</feature>
<gene>
    <name evidence="5" type="ORF">Q5H94_06710</name>
</gene>
<protein>
    <submittedName>
        <fullName evidence="5">Tetratricopeptide repeat protein</fullName>
    </submittedName>
</protein>
<dbReference type="SUPFAM" id="SSF110997">
    <property type="entry name" value="Sporulation related repeat"/>
    <property type="match status" value="1"/>
</dbReference>
<sequence>MRRIPLLLAASAAALLSVPALAQNPYYTPAPPPRSDADSLADQMRALATNPQDLEALIRAGELALRLGDPTAASRFFARAERIDPRNARIKAGLGSLLVSGERPGEALRRFNEAEGMGGRVADFAADRGLAYDLIGEQERAQRDYRLALKAGASDETTRRYALSLGIGGKREEALALLDPLLRKSDRAAWRVRAFVLAMGGDQSGADKIATTMMPAGMAQGLHPFFERLPSLSKIDRAFAVHFGEIRPTPERIIDARQVPQLPPLGPDPDARTQVAALKVKPREEKVRDDRTSRPRRGRKDRAELSFQSAAPPGPPPLPPPPAYVERADSYRQPDPYRPPVPAGGNFFVQQLPTRQPGAPVAQPTAKPPVEVATVVPSRQPLAVPAPQAVLKTEPSPSRTMFTAAPVAATPAPKPVEVVKTAPQVPTRIEIAALPPKPEPKPEVWAVTPAPVTQQVVAPVPAEVRPETSVVVPVAAASTPAVQTPQPAAPIAPPPAQTAAAVTPPVSAAAQPGFSPEPVAAAPAPPPVEVAAVAPVRSEDSILSSIIAGIGVPASELGVNAPARARPEPAPEPIVARTEPAPVVAVQPKPVATAKKPAEPKPAPEEKKIPEKKLADAKRLDAKAADAKKTASGKKLADADAPDDTTAKGRKPGDKKTDAKLADGKKGADKKADPKLADAKDKKAADRKADARKLADEKKKPKETPRIWVQVSGGANAKDLPKAWDKLKQGQGGDTLKGKQAYATPLKATNRLLTGPFATQAEAQAFVNTLTKKGMSGFVFTSEVGQKVDKLPSK</sequence>
<dbReference type="InterPro" id="IPR036680">
    <property type="entry name" value="SPOR-like_sf"/>
</dbReference>
<feature type="repeat" description="TPR" evidence="1">
    <location>
        <begin position="54"/>
        <end position="87"/>
    </location>
</feature>
<dbReference type="PRINTS" id="PR01217">
    <property type="entry name" value="PRICHEXTENSN"/>
</dbReference>
<dbReference type="EMBL" id="JAUQSZ010000003">
    <property type="protein sequence ID" value="MDO7842009.1"/>
    <property type="molecule type" value="Genomic_DNA"/>
</dbReference>
<evidence type="ECO:0000256" key="1">
    <source>
        <dbReference type="PROSITE-ProRule" id="PRU00339"/>
    </source>
</evidence>
<proteinExistence type="predicted"/>
<feature type="chain" id="PRO_5046431177" evidence="3">
    <location>
        <begin position="23"/>
        <end position="794"/>
    </location>
</feature>
<dbReference type="PROSITE" id="PS51724">
    <property type="entry name" value="SPOR"/>
    <property type="match status" value="1"/>
</dbReference>
<feature type="compositionally biased region" description="Basic and acidic residues" evidence="2">
    <location>
        <begin position="596"/>
        <end position="629"/>
    </location>
</feature>
<feature type="compositionally biased region" description="Low complexity" evidence="2">
    <location>
        <begin position="579"/>
        <end position="595"/>
    </location>
</feature>
<dbReference type="Gene3D" id="3.30.70.1070">
    <property type="entry name" value="Sporulation related repeat"/>
    <property type="match status" value="1"/>
</dbReference>
<feature type="compositionally biased region" description="Pro residues" evidence="2">
    <location>
        <begin position="487"/>
        <end position="496"/>
    </location>
</feature>
<keyword evidence="1" id="KW-0802">TPR repeat</keyword>
<feature type="region of interest" description="Disordered" evidence="2">
    <location>
        <begin position="480"/>
        <end position="524"/>
    </location>
</feature>
<evidence type="ECO:0000259" key="4">
    <source>
        <dbReference type="PROSITE" id="PS51724"/>
    </source>
</evidence>
<dbReference type="InterPro" id="IPR007730">
    <property type="entry name" value="SPOR-like_dom"/>
</dbReference>
<feature type="signal peptide" evidence="3">
    <location>
        <begin position="1"/>
        <end position="22"/>
    </location>
</feature>
<feature type="domain" description="SPOR" evidence="4">
    <location>
        <begin position="701"/>
        <end position="787"/>
    </location>
</feature>
<accession>A0ABT8ZWQ8</accession>
<feature type="compositionally biased region" description="Low complexity" evidence="2">
    <location>
        <begin position="497"/>
        <end position="522"/>
    </location>
</feature>
<dbReference type="RefSeq" id="WP_304560463.1">
    <property type="nucleotide sequence ID" value="NZ_JAUQSZ010000003.1"/>
</dbReference>
<evidence type="ECO:0000313" key="5">
    <source>
        <dbReference type="EMBL" id="MDO7842009.1"/>
    </source>
</evidence>
<keyword evidence="3" id="KW-0732">Signal</keyword>
<organism evidence="5 6">
    <name type="scientific">Sphingomonas immobilis</name>
    <dbReference type="NCBI Taxonomy" id="3063997"/>
    <lineage>
        <taxon>Bacteria</taxon>
        <taxon>Pseudomonadati</taxon>
        <taxon>Pseudomonadota</taxon>
        <taxon>Alphaproteobacteria</taxon>
        <taxon>Sphingomonadales</taxon>
        <taxon>Sphingomonadaceae</taxon>
        <taxon>Sphingomonas</taxon>
    </lineage>
</organism>
<dbReference type="InterPro" id="IPR011990">
    <property type="entry name" value="TPR-like_helical_dom_sf"/>
</dbReference>
<feature type="compositionally biased region" description="Pro residues" evidence="2">
    <location>
        <begin position="312"/>
        <end position="323"/>
    </location>
</feature>
<dbReference type="Pfam" id="PF05036">
    <property type="entry name" value="SPOR"/>
    <property type="match status" value="1"/>
</dbReference>
<dbReference type="PROSITE" id="PS50005">
    <property type="entry name" value="TPR"/>
    <property type="match status" value="1"/>
</dbReference>
<reference evidence="5" key="1">
    <citation type="submission" date="2023-07" db="EMBL/GenBank/DDBJ databases">
        <authorList>
            <person name="Kim M.K."/>
        </authorList>
    </citation>
    <scope>NUCLEOTIDE SEQUENCE</scope>
    <source>
        <strain evidence="5">CA1-15</strain>
    </source>
</reference>
<dbReference type="SUPFAM" id="SSF48452">
    <property type="entry name" value="TPR-like"/>
    <property type="match status" value="1"/>
</dbReference>
<feature type="region of interest" description="Disordered" evidence="2">
    <location>
        <begin position="556"/>
        <end position="714"/>
    </location>
</feature>
<feature type="compositionally biased region" description="Basic and acidic residues" evidence="2">
    <location>
        <begin position="281"/>
        <end position="293"/>
    </location>
</feature>